<dbReference type="NCBIfam" id="NF003971">
    <property type="entry name" value="PRK05465.1"/>
    <property type="match status" value="1"/>
</dbReference>
<evidence type="ECO:0000313" key="7">
    <source>
        <dbReference type="Proteomes" id="UP000034832"/>
    </source>
</evidence>
<dbReference type="RefSeq" id="WP_046826536.1">
    <property type="nucleotide sequence ID" value="NZ_LBIA02000001.1"/>
</dbReference>
<evidence type="ECO:0000256" key="4">
    <source>
        <dbReference type="ARBA" id="ARBA00024446"/>
    </source>
</evidence>
<keyword evidence="2 5" id="KW-0456">Lyase</keyword>
<keyword evidence="1 5" id="KW-0846">Cobalamin</keyword>
<dbReference type="EMBL" id="LBIA02000001">
    <property type="protein sequence ID" value="TKT73033.1"/>
    <property type="molecule type" value="Genomic_DNA"/>
</dbReference>
<dbReference type="GO" id="GO:0006520">
    <property type="term" value="P:amino acid metabolic process"/>
    <property type="evidence" value="ECO:0007669"/>
    <property type="project" value="InterPro"/>
</dbReference>
<comment type="subcellular location">
    <subcellularLocation>
        <location evidence="5">Bacterial microcompartment</location>
    </subcellularLocation>
</comment>
<dbReference type="Gene3D" id="3.40.50.11240">
    <property type="entry name" value="Ethanolamine ammonia-lyase light chain (EutC)"/>
    <property type="match status" value="1"/>
</dbReference>
<proteinExistence type="inferred from homology"/>
<dbReference type="GO" id="GO:0008851">
    <property type="term" value="F:ethanolamine ammonia-lyase activity"/>
    <property type="evidence" value="ECO:0007669"/>
    <property type="project" value="UniProtKB-UniRule"/>
</dbReference>
<dbReference type="UniPathway" id="UPA00560"/>
<dbReference type="PIRSF" id="PIRSF018982">
    <property type="entry name" value="EutC"/>
    <property type="match status" value="1"/>
</dbReference>
<keyword evidence="3 5" id="KW-0170">Cobalt</keyword>
<reference evidence="6" key="1">
    <citation type="submission" date="2019-04" db="EMBL/GenBank/DDBJ databases">
        <title>Whole genome sequencing of cave bacteria.</title>
        <authorList>
            <person name="Gan H.M."/>
            <person name="Barton H."/>
            <person name="Savka M.A."/>
        </authorList>
    </citation>
    <scope>NUCLEOTIDE SEQUENCE [LARGE SCALE GENOMIC DNA]</scope>
    <source>
        <strain evidence="6">LC387</strain>
    </source>
</reference>
<dbReference type="AlphaFoldDB" id="A0A4V6BEA5"/>
<dbReference type="EC" id="4.3.1.7" evidence="5"/>
<accession>A0A4V6BEA5</accession>
<evidence type="ECO:0000256" key="3">
    <source>
        <dbReference type="ARBA" id="ARBA00023285"/>
    </source>
</evidence>
<evidence type="ECO:0000256" key="1">
    <source>
        <dbReference type="ARBA" id="ARBA00022628"/>
    </source>
</evidence>
<dbReference type="GO" id="GO:0046336">
    <property type="term" value="P:ethanolamine catabolic process"/>
    <property type="evidence" value="ECO:0007669"/>
    <property type="project" value="UniProtKB-UniRule"/>
</dbReference>
<dbReference type="STRING" id="211460.YH63_01775"/>
<dbReference type="PANTHER" id="PTHR39330:SF1">
    <property type="entry name" value="ETHANOLAMINE AMMONIA-LYASE SMALL SUBUNIT"/>
    <property type="match status" value="1"/>
</dbReference>
<sequence length="268" mass="28977">MTDKKDTENNVTESPWSEWRSVTPARLALGRAGAGMPTDEVLRFGWAHAMARDAIQAALDVPKLEAALRAQGWTVAHVHSRATDRTTYLRRPDLGRVIDPDEIAKLRAAPIQRSDICIVIGDGLSSLAVDRHAAPLLAALKPLLADELKRAPVVIATQARVALADEIAELLQAKLSIMLIGERPGLSSPDSLGIYITHAPFRGRNDAGRNCISNVRPEGLSYAAAAFKLAWLVREALTRRLTGVDLKDESDLALLAGNANAVRLPPSR</sequence>
<keyword evidence="7" id="KW-1185">Reference proteome</keyword>
<name>A0A4V6BEA5_9BRAD</name>
<organism evidence="6 7">
    <name type="scientific">Afipia massiliensis</name>
    <dbReference type="NCBI Taxonomy" id="211460"/>
    <lineage>
        <taxon>Bacteria</taxon>
        <taxon>Pseudomonadati</taxon>
        <taxon>Pseudomonadota</taxon>
        <taxon>Alphaproteobacteria</taxon>
        <taxon>Hyphomicrobiales</taxon>
        <taxon>Nitrobacteraceae</taxon>
        <taxon>Afipia</taxon>
    </lineage>
</organism>
<protein>
    <recommendedName>
        <fullName evidence="5">Ethanolamine ammonia-lyase small subunit</fullName>
        <shortName evidence="5">EAL small subunit</shortName>
        <ecNumber evidence="5">4.3.1.7</ecNumber>
    </recommendedName>
</protein>
<dbReference type="GO" id="GO:0031471">
    <property type="term" value="C:ethanolamine degradation polyhedral organelle"/>
    <property type="evidence" value="ECO:0007669"/>
    <property type="project" value="UniProtKB-UniRule"/>
</dbReference>
<dbReference type="Proteomes" id="UP000034832">
    <property type="component" value="Unassembled WGS sequence"/>
</dbReference>
<gene>
    <name evidence="5" type="primary">eutC</name>
    <name evidence="6" type="ORF">YH63_017270</name>
</gene>
<comment type="subunit">
    <text evidence="5">The basic unit is a heterodimer which dimerizes to form tetramers. The heterotetramers trimerize; 6 large subunits form a core ring with 6 small subunits projecting outwards.</text>
</comment>
<dbReference type="GO" id="GO:0009350">
    <property type="term" value="C:ethanolamine ammonia-lyase complex"/>
    <property type="evidence" value="ECO:0007669"/>
    <property type="project" value="UniProtKB-UniRule"/>
</dbReference>
<feature type="binding site" evidence="5">
    <location>
        <position position="182"/>
    </location>
    <ligand>
        <name>adenosylcob(III)alamin</name>
        <dbReference type="ChEBI" id="CHEBI:18408"/>
    </ligand>
</feature>
<evidence type="ECO:0000256" key="5">
    <source>
        <dbReference type="HAMAP-Rule" id="MF_00601"/>
    </source>
</evidence>
<evidence type="ECO:0000256" key="2">
    <source>
        <dbReference type="ARBA" id="ARBA00023239"/>
    </source>
</evidence>
<feature type="binding site" evidence="5">
    <location>
        <position position="211"/>
    </location>
    <ligand>
        <name>adenosylcob(III)alamin</name>
        <dbReference type="ChEBI" id="CHEBI:18408"/>
    </ligand>
</feature>
<comment type="similarity">
    <text evidence="5">Belongs to the EutC family.</text>
</comment>
<dbReference type="HAMAP" id="MF_00601">
    <property type="entry name" value="EutC"/>
    <property type="match status" value="1"/>
</dbReference>
<dbReference type="PANTHER" id="PTHR39330">
    <property type="entry name" value="ETHANOLAMINE AMMONIA-LYASE LIGHT CHAIN"/>
    <property type="match status" value="1"/>
</dbReference>
<dbReference type="InterPro" id="IPR009246">
    <property type="entry name" value="EutC"/>
</dbReference>
<dbReference type="Gene3D" id="1.10.30.40">
    <property type="entry name" value="Ethanolamine ammonia-lyase light chain (EutC), N-terminal domain"/>
    <property type="match status" value="1"/>
</dbReference>
<dbReference type="GO" id="GO:0031419">
    <property type="term" value="F:cobalamin binding"/>
    <property type="evidence" value="ECO:0007669"/>
    <property type="project" value="UniProtKB-UniRule"/>
</dbReference>
<dbReference type="InterPro" id="IPR042251">
    <property type="entry name" value="EutC_C"/>
</dbReference>
<feature type="binding site" evidence="5">
    <location>
        <position position="161"/>
    </location>
    <ligand>
        <name>adenosylcob(III)alamin</name>
        <dbReference type="ChEBI" id="CHEBI:18408"/>
    </ligand>
</feature>
<dbReference type="Pfam" id="PF05985">
    <property type="entry name" value="EutC"/>
    <property type="match status" value="1"/>
</dbReference>
<comment type="pathway">
    <text evidence="5">Amine and polyamine degradation; ethanolamine degradation.</text>
</comment>
<dbReference type="InterPro" id="IPR042255">
    <property type="entry name" value="EutC_N"/>
</dbReference>
<comment type="cofactor">
    <cofactor evidence="5">
        <name>adenosylcob(III)alamin</name>
        <dbReference type="ChEBI" id="CHEBI:18408"/>
    </cofactor>
    <text evidence="5">Binds between the large and small subunits.</text>
</comment>
<dbReference type="OrthoDB" id="114248at2"/>
<evidence type="ECO:0000313" key="6">
    <source>
        <dbReference type="EMBL" id="TKT73033.1"/>
    </source>
</evidence>
<comment type="caution">
    <text evidence="6">The sequence shown here is derived from an EMBL/GenBank/DDBJ whole genome shotgun (WGS) entry which is preliminary data.</text>
</comment>
<comment type="catalytic activity">
    <reaction evidence="5">
        <text>ethanolamine = acetaldehyde + NH4(+)</text>
        <dbReference type="Rhea" id="RHEA:15313"/>
        <dbReference type="ChEBI" id="CHEBI:15343"/>
        <dbReference type="ChEBI" id="CHEBI:28938"/>
        <dbReference type="ChEBI" id="CHEBI:57603"/>
        <dbReference type="EC" id="4.3.1.7"/>
    </reaction>
</comment>
<comment type="function">
    <text evidence="5">Catalyzes the deamination of various vicinal amino-alcohols to oxo compounds. Allows this organism to utilize ethanolamine as the sole source of nitrogen and carbon in the presence of external vitamin B12.</text>
</comment>
<keyword evidence="4 5" id="KW-1283">Bacterial microcompartment</keyword>